<evidence type="ECO:0000313" key="1">
    <source>
        <dbReference type="EMBL" id="EPS37838.1"/>
    </source>
</evidence>
<dbReference type="EMBL" id="AQGS01000598">
    <property type="protein sequence ID" value="EPS37838.1"/>
    <property type="molecule type" value="Genomic_DNA"/>
</dbReference>
<dbReference type="Proteomes" id="UP000015100">
    <property type="component" value="Unassembled WGS sequence"/>
</dbReference>
<evidence type="ECO:0000313" key="2">
    <source>
        <dbReference type="Proteomes" id="UP000015100"/>
    </source>
</evidence>
<dbReference type="HOGENOM" id="CLU_677962_0_0_1"/>
<comment type="caution">
    <text evidence="1">The sequence shown here is derived from an EMBL/GenBank/DDBJ whole genome shotgun (WGS) entry which is preliminary data.</text>
</comment>
<organism evidence="1 2">
    <name type="scientific">Dactylellina haptotyla (strain CBS 200.50)</name>
    <name type="common">Nematode-trapping fungus</name>
    <name type="synonym">Monacrosporium haptotylum</name>
    <dbReference type="NCBI Taxonomy" id="1284197"/>
    <lineage>
        <taxon>Eukaryota</taxon>
        <taxon>Fungi</taxon>
        <taxon>Dikarya</taxon>
        <taxon>Ascomycota</taxon>
        <taxon>Pezizomycotina</taxon>
        <taxon>Orbiliomycetes</taxon>
        <taxon>Orbiliales</taxon>
        <taxon>Orbiliaceae</taxon>
        <taxon>Dactylellina</taxon>
    </lineage>
</organism>
<accession>S8BF29</accession>
<sequence>MARNPLGLPETLIHTLSTLPPVFLLTTARLVCKQWQNAVETSPELRWITWVGDADSPPHSLRGQYSNRNCGANCATSLGNLSTDASSGHQADAETTCKKHIYTDVFEINPIALHFTQQVWGKSKRYQDNKDDLYDKYNGVDVEEVEDFFDRKLDQLNTMTYRITGRNIASGRGPKMHINYLFRPQAFALSVYLFPEGRAVYKDPIPDPPVFGRPSPQQNTPYSAVHSIKSNPNHDIAWPTETLALLIHDLCFEKPLYVSGLGLAGRAKGDIIILQIHINAIYSHQIDRLRYQPLSGAMAPFAKKVNVPIAKNIGGMEHTEFMLKLETAKPYTLMVSNPMRVIRNVEKQWTGGGRQMPDYYLLEFDEALTFAGARKQPPPVIIDPKNRGETIRTPWGIFDPSRPWFY</sequence>
<proteinExistence type="predicted"/>
<evidence type="ECO:0008006" key="3">
    <source>
        <dbReference type="Google" id="ProtNLM"/>
    </source>
</evidence>
<protein>
    <recommendedName>
        <fullName evidence="3">F-box domain-containing protein</fullName>
    </recommendedName>
</protein>
<dbReference type="OrthoDB" id="1107553at2759"/>
<reference evidence="2" key="2">
    <citation type="submission" date="2013-04" db="EMBL/GenBank/DDBJ databases">
        <title>Genomic mechanisms accounting for the adaptation to parasitism in nematode-trapping fungi.</title>
        <authorList>
            <person name="Ahren D.G."/>
        </authorList>
    </citation>
    <scope>NUCLEOTIDE SEQUENCE [LARGE SCALE GENOMIC DNA]</scope>
    <source>
        <strain evidence="2">CBS 200.50</strain>
    </source>
</reference>
<name>S8BF29_DACHA</name>
<keyword evidence="2" id="KW-1185">Reference proteome</keyword>
<dbReference type="AlphaFoldDB" id="S8BF29"/>
<reference evidence="1 2" key="1">
    <citation type="journal article" date="2013" name="PLoS Genet.">
        <title>Genomic mechanisms accounting for the adaptation to parasitism in nematode-trapping fungi.</title>
        <authorList>
            <person name="Meerupati T."/>
            <person name="Andersson K.M."/>
            <person name="Friman E."/>
            <person name="Kumar D."/>
            <person name="Tunlid A."/>
            <person name="Ahren D."/>
        </authorList>
    </citation>
    <scope>NUCLEOTIDE SEQUENCE [LARGE SCALE GENOMIC DNA]</scope>
    <source>
        <strain evidence="1 2">CBS 200.50</strain>
    </source>
</reference>
<gene>
    <name evidence="1" type="ORF">H072_8416</name>
</gene>